<dbReference type="SMART" id="SM00458">
    <property type="entry name" value="RICIN"/>
    <property type="match status" value="1"/>
</dbReference>
<proteinExistence type="predicted"/>
<dbReference type="PANTHER" id="PTHR36453">
    <property type="entry name" value="SECRETED PROTEIN-RELATED"/>
    <property type="match status" value="1"/>
</dbReference>
<dbReference type="Pfam" id="PF13229">
    <property type="entry name" value="Beta_helix"/>
    <property type="match status" value="1"/>
</dbReference>
<dbReference type="Gene3D" id="2.160.20.10">
    <property type="entry name" value="Single-stranded right-handed beta-helix, Pectin lyase-like"/>
    <property type="match status" value="2"/>
</dbReference>
<dbReference type="Gene3D" id="2.80.10.50">
    <property type="match status" value="1"/>
</dbReference>
<dbReference type="OrthoDB" id="1016457at2"/>
<dbReference type="Proteomes" id="UP000308760">
    <property type="component" value="Unassembled WGS sequence"/>
</dbReference>
<evidence type="ECO:0000259" key="1">
    <source>
        <dbReference type="SMART" id="SM00458"/>
    </source>
</evidence>
<accession>A0A4S8PYZ0</accession>
<protein>
    <recommendedName>
        <fullName evidence="1">Ricin B lectin domain-containing protein</fullName>
    </recommendedName>
</protein>
<organism evidence="2 3">
    <name type="scientific">Glycomyces buryatensis</name>
    <dbReference type="NCBI Taxonomy" id="2570927"/>
    <lineage>
        <taxon>Bacteria</taxon>
        <taxon>Bacillati</taxon>
        <taxon>Actinomycetota</taxon>
        <taxon>Actinomycetes</taxon>
        <taxon>Glycomycetales</taxon>
        <taxon>Glycomycetaceae</taxon>
        <taxon>Glycomyces</taxon>
    </lineage>
</organism>
<dbReference type="EMBL" id="STGY01000076">
    <property type="protein sequence ID" value="THV35232.1"/>
    <property type="molecule type" value="Genomic_DNA"/>
</dbReference>
<dbReference type="InterPro" id="IPR039448">
    <property type="entry name" value="Beta_helix"/>
</dbReference>
<dbReference type="SUPFAM" id="SSF50370">
    <property type="entry name" value="Ricin B-like lectins"/>
    <property type="match status" value="1"/>
</dbReference>
<dbReference type="InterPro" id="IPR000772">
    <property type="entry name" value="Ricin_B_lectin"/>
</dbReference>
<sequence length="944" mass="102554">MLCMLSWEVFMRSRVVGILAVAAVVAAGAWLPVAEAIGQEQGEIVVYVATDGEPDAAGTFEDPVSSIAAARDLLAGQTSANVPGAVYIRGGVYPVEETTVLSGAAHSHVTYAAYEGEDVRFTGAHKLQTGGFQKLTDVSGAQFSSAARLQSSVRDQVYVFDLGAAGIPTGELHKNGFNWVQQPMPPELLVDGSTQRLAQYPNGGTKMTRTDLSVSYAPQGARDFFSDKTSNTKTYEEMLQMPGPIFNANSAAVKERFLEWGPPTIWNQQVNQPPHSTDPNDPYYVDNAQHETDGWLNGFFGTDWATENLQIYSAADDGFNLRSHFPTMYRATSTGGVFSLVAQNILYELDTAGEYYIDRWNGNDVLYYLPADGTVAGKSISLTSVGEPFFTLDGVTRVTFDGLRLDGGTGVGMQLLDCESCTIQNSEFSNFSLDAVRIGEDNDELTALAEFATRRGGHDNRVLNSAFHDLGGGGVWATGGDRDSLERGDNLVSGNEFWDISKLALKDYTPAITLAGVGNTASYNYIHDTPNMALQIFGNDMLVTHNEFENVLTEARDQAAIYSGRDYTYLGNEISYNTFKGIEGERRWAVYLDDGMSAMNIHHNLFESGTEAVYINSGRASQVTDNVFLDHDHTGFELTFRTKHGATLPVPNQKVHVERFNDMLKPGDGTGFTNTAANIATWLDHYEDQYPDLADWYWPTRPDGTACQAIDTNTCTVEATYENPDSLLVPSGTVIARNVRINTGDWRFSEYGYDDYNPGINTVQVSAGTPGEVGFDRASRTFSESSPLATNPDFGDEWIEAWNEGFSDDGSAPVSGELRATAAGKCLDVTGQSTENWASIQIWSCWGGANQQWTHTASGELTVYSGGSLKCLDASGSGTSAGTEVIIWTCHGRANQRWNLNPDGTVTGVQSGLCLNVVDGATANGTRVNLWDCHGGNNQQWTLS</sequence>
<dbReference type="InterPro" id="IPR035992">
    <property type="entry name" value="Ricin_B-like_lectins"/>
</dbReference>
<dbReference type="CDD" id="cd23418">
    <property type="entry name" value="beta-trefoil_Ricin_XLN-like"/>
    <property type="match status" value="1"/>
</dbReference>
<dbReference type="PROSITE" id="PS50231">
    <property type="entry name" value="RICIN_B_LECTIN"/>
    <property type="match status" value="1"/>
</dbReference>
<dbReference type="InterPro" id="IPR012334">
    <property type="entry name" value="Pectin_lyas_fold"/>
</dbReference>
<dbReference type="InterPro" id="IPR006626">
    <property type="entry name" value="PbH1"/>
</dbReference>
<dbReference type="SUPFAM" id="SSF51126">
    <property type="entry name" value="Pectin lyase-like"/>
    <property type="match status" value="1"/>
</dbReference>
<feature type="domain" description="Ricin B lectin" evidence="1">
    <location>
        <begin position="812"/>
        <end position="944"/>
    </location>
</feature>
<comment type="caution">
    <text evidence="2">The sequence shown here is derived from an EMBL/GenBank/DDBJ whole genome shotgun (WGS) entry which is preliminary data.</text>
</comment>
<dbReference type="Pfam" id="PF00652">
    <property type="entry name" value="Ricin_B_lectin"/>
    <property type="match status" value="1"/>
</dbReference>
<dbReference type="PANTHER" id="PTHR36453:SF1">
    <property type="entry name" value="RIGHT HANDED BETA HELIX DOMAIN-CONTAINING PROTEIN"/>
    <property type="match status" value="1"/>
</dbReference>
<name>A0A4S8PYZ0_9ACTN</name>
<dbReference type="InterPro" id="IPR011050">
    <property type="entry name" value="Pectin_lyase_fold/virulence"/>
</dbReference>
<reference evidence="3" key="1">
    <citation type="submission" date="2019-04" db="EMBL/GenBank/DDBJ databases">
        <title>Nocardioides xinjiangensis sp. nov.</title>
        <authorList>
            <person name="Liu S."/>
        </authorList>
    </citation>
    <scope>NUCLEOTIDE SEQUENCE [LARGE SCALE GENOMIC DNA]</scope>
    <source>
        <strain evidence="3">18</strain>
    </source>
</reference>
<reference evidence="2 3" key="2">
    <citation type="submission" date="2019-05" db="EMBL/GenBank/DDBJ databases">
        <title>Glycomyces buryatensis sp. nov.</title>
        <authorList>
            <person name="Nikitina E."/>
        </authorList>
    </citation>
    <scope>NUCLEOTIDE SEQUENCE [LARGE SCALE GENOMIC DNA]</scope>
    <source>
        <strain evidence="2 3">18</strain>
    </source>
</reference>
<keyword evidence="3" id="KW-1185">Reference proteome</keyword>
<dbReference type="SMART" id="SM00710">
    <property type="entry name" value="PbH1"/>
    <property type="match status" value="6"/>
</dbReference>
<evidence type="ECO:0000313" key="3">
    <source>
        <dbReference type="Proteomes" id="UP000308760"/>
    </source>
</evidence>
<gene>
    <name evidence="2" type="ORF">FAB82_23500</name>
</gene>
<dbReference type="AlphaFoldDB" id="A0A4S8PYZ0"/>
<evidence type="ECO:0000313" key="2">
    <source>
        <dbReference type="EMBL" id="THV35232.1"/>
    </source>
</evidence>